<comment type="caution">
    <text evidence="1">The sequence shown here is derived from an EMBL/GenBank/DDBJ whole genome shotgun (WGS) entry which is preliminary data.</text>
</comment>
<accession>A0A0W8CP24</accession>
<protein>
    <recommendedName>
        <fullName evidence="3">Reverse transcriptase zinc-binding domain-containing protein</fullName>
    </recommendedName>
</protein>
<evidence type="ECO:0000313" key="1">
    <source>
        <dbReference type="EMBL" id="KUF85832.1"/>
    </source>
</evidence>
<dbReference type="EMBL" id="LNFP01001539">
    <property type="protein sequence ID" value="KUF85832.1"/>
    <property type="molecule type" value="Genomic_DNA"/>
</dbReference>
<proteinExistence type="predicted"/>
<organism evidence="1 2">
    <name type="scientific">Phytophthora nicotianae</name>
    <name type="common">Potato buckeye rot agent</name>
    <name type="synonym">Phytophthora parasitica</name>
    <dbReference type="NCBI Taxonomy" id="4792"/>
    <lineage>
        <taxon>Eukaryota</taxon>
        <taxon>Sar</taxon>
        <taxon>Stramenopiles</taxon>
        <taxon>Oomycota</taxon>
        <taxon>Peronosporomycetes</taxon>
        <taxon>Peronosporales</taxon>
        <taxon>Peronosporaceae</taxon>
        <taxon>Phytophthora</taxon>
    </lineage>
</organism>
<gene>
    <name evidence="1" type="ORF">AM588_10001081</name>
</gene>
<dbReference type="AlphaFoldDB" id="A0A0W8CP24"/>
<evidence type="ECO:0000313" key="2">
    <source>
        <dbReference type="Proteomes" id="UP000054636"/>
    </source>
</evidence>
<dbReference type="Proteomes" id="UP000054636">
    <property type="component" value="Unassembled WGS sequence"/>
</dbReference>
<reference evidence="1 2" key="1">
    <citation type="submission" date="2015-11" db="EMBL/GenBank/DDBJ databases">
        <title>Genomes and virulence difference between two physiological races of Phytophthora nicotianae.</title>
        <authorList>
            <person name="Liu H."/>
            <person name="Ma X."/>
            <person name="Yu H."/>
            <person name="Fang D."/>
            <person name="Li Y."/>
            <person name="Wang X."/>
            <person name="Wang W."/>
            <person name="Dong Y."/>
            <person name="Xiao B."/>
        </authorList>
    </citation>
    <scope>NUCLEOTIDE SEQUENCE [LARGE SCALE GENOMIC DNA]</scope>
    <source>
        <strain evidence="2">race 1</strain>
    </source>
</reference>
<name>A0A0W8CP24_PHYNI</name>
<evidence type="ECO:0008006" key="3">
    <source>
        <dbReference type="Google" id="ProtNLM"/>
    </source>
</evidence>
<sequence length="296" mass="33920">MLLDVDDFARPRSKARLVNDTIRRLNLVTPRGGPLYGPTRPAKIESACHAWSLDGLLVVDMANRDFVRLVLKARKNSSIPDLPLRPLGLRDFTPSDRTWSLEYGWDRHVLPVCSDVKFRLQHNALGVRYKFKWRTQVDTSLTCVHGCIDAEDAKHLFWDCRVARFQWDFYLRPFEDLIEGDIDWTLVVFSERLRLKPTSLRLYGEQATHVVFNIVRCCVLRALWLHRNKRLYNPDVSTSATFVQHHAQAYIKLHLRKLAADAGTNANSKLPNLANMIASALQPVTTREGDDSGFAV</sequence>